<dbReference type="SUPFAM" id="SSF88723">
    <property type="entry name" value="PIN domain-like"/>
    <property type="match status" value="1"/>
</dbReference>
<dbReference type="GO" id="GO:0016787">
    <property type="term" value="F:hydrolase activity"/>
    <property type="evidence" value="ECO:0007669"/>
    <property type="project" value="UniProtKB-KW"/>
</dbReference>
<keyword evidence="2 5" id="KW-0540">Nuclease</keyword>
<dbReference type="EC" id="3.1.-.-" evidence="5"/>
<keyword evidence="1 5" id="KW-1277">Toxin-antitoxin system</keyword>
<evidence type="ECO:0000256" key="1">
    <source>
        <dbReference type="ARBA" id="ARBA00022649"/>
    </source>
</evidence>
<dbReference type="HAMAP" id="MF_00265">
    <property type="entry name" value="VapC_Nob1"/>
    <property type="match status" value="1"/>
</dbReference>
<accession>A0A0N0BMP9</accession>
<dbReference type="EMBL" id="LHCI01000105">
    <property type="protein sequence ID" value="KOX91173.1"/>
    <property type="molecule type" value="Genomic_DNA"/>
</dbReference>
<evidence type="ECO:0000313" key="7">
    <source>
        <dbReference type="EMBL" id="KOX91173.1"/>
    </source>
</evidence>
<evidence type="ECO:0000256" key="2">
    <source>
        <dbReference type="ARBA" id="ARBA00022722"/>
    </source>
</evidence>
<dbReference type="GO" id="GO:0000287">
    <property type="term" value="F:magnesium ion binding"/>
    <property type="evidence" value="ECO:0007669"/>
    <property type="project" value="UniProtKB-UniRule"/>
</dbReference>
<comment type="caution">
    <text evidence="7">The sequence shown here is derived from an EMBL/GenBank/DDBJ whole genome shotgun (WGS) entry which is preliminary data.</text>
</comment>
<sequence>MSLTALDTGFFVRLLQGDGRAVDRWRALVEGEGEGVVSGLSLVELLRLSLKGAIGRKDAELLLDAIPAVCRVVWLDWTVGERSARLSHGLALPLVDALVLATALEAGAEELWTTDAHLTAYEGRTRVVGL</sequence>
<protein>
    <recommendedName>
        <fullName evidence="5">Ribonuclease VapC</fullName>
        <shortName evidence="5">RNase VapC</shortName>
        <ecNumber evidence="5">3.1.-.-</ecNumber>
    </recommendedName>
    <alternativeName>
        <fullName evidence="5">Toxin VapC</fullName>
    </alternativeName>
</protein>
<keyword evidence="5" id="KW-0460">Magnesium</keyword>
<dbReference type="GO" id="GO:0004540">
    <property type="term" value="F:RNA nuclease activity"/>
    <property type="evidence" value="ECO:0007669"/>
    <property type="project" value="InterPro"/>
</dbReference>
<dbReference type="InterPro" id="IPR029060">
    <property type="entry name" value="PIN-like_dom_sf"/>
</dbReference>
<dbReference type="InterPro" id="IPR022907">
    <property type="entry name" value="VapC_family"/>
</dbReference>
<dbReference type="PATRIC" id="fig|271.14.peg.219"/>
<dbReference type="InterPro" id="IPR002716">
    <property type="entry name" value="PIN_dom"/>
</dbReference>
<organism evidence="7 8">
    <name type="scientific">Thermus aquaticus</name>
    <dbReference type="NCBI Taxonomy" id="271"/>
    <lineage>
        <taxon>Bacteria</taxon>
        <taxon>Thermotogati</taxon>
        <taxon>Deinococcota</taxon>
        <taxon>Deinococci</taxon>
        <taxon>Thermales</taxon>
        <taxon>Thermaceae</taxon>
        <taxon>Thermus</taxon>
    </lineage>
</organism>
<name>A0A0N0BMP9_THEAQ</name>
<feature type="domain" description="PIN" evidence="6">
    <location>
        <begin position="6"/>
        <end position="120"/>
    </location>
</feature>
<evidence type="ECO:0000313" key="8">
    <source>
        <dbReference type="Proteomes" id="UP000037685"/>
    </source>
</evidence>
<proteinExistence type="inferred from homology"/>
<comment type="function">
    <text evidence="5">Toxic component of a toxin-antitoxin (TA) system. An RNase.</text>
</comment>
<dbReference type="Gene3D" id="3.40.50.1010">
    <property type="entry name" value="5'-nuclease"/>
    <property type="match status" value="1"/>
</dbReference>
<keyword evidence="3 5" id="KW-0479">Metal-binding</keyword>
<dbReference type="RefSeq" id="WP_248841691.1">
    <property type="nucleotide sequence ID" value="NZ_LHCI01000105.1"/>
</dbReference>
<evidence type="ECO:0000256" key="4">
    <source>
        <dbReference type="ARBA" id="ARBA00022801"/>
    </source>
</evidence>
<dbReference type="Proteomes" id="UP000037685">
    <property type="component" value="Unassembled WGS sequence"/>
</dbReference>
<evidence type="ECO:0000259" key="6">
    <source>
        <dbReference type="Pfam" id="PF01850"/>
    </source>
</evidence>
<reference evidence="7 8" key="1">
    <citation type="submission" date="2015-07" db="EMBL/GenBank/DDBJ databases">
        <authorList>
            <person name="Noorani M."/>
        </authorList>
    </citation>
    <scope>NUCLEOTIDE SEQUENCE [LARGE SCALE GENOMIC DNA]</scope>
    <source>
        <strain evidence="8">ATCC 25104 / DSM 625 / JCM 10724 / NBRC 103206 / NCIMB 11243 / YT-1</strain>
    </source>
</reference>
<comment type="similarity">
    <text evidence="5">Belongs to the PINc/VapC protein family.</text>
</comment>
<dbReference type="GO" id="GO:0090729">
    <property type="term" value="F:toxin activity"/>
    <property type="evidence" value="ECO:0007669"/>
    <property type="project" value="UniProtKB-KW"/>
</dbReference>
<evidence type="ECO:0000256" key="3">
    <source>
        <dbReference type="ARBA" id="ARBA00022723"/>
    </source>
</evidence>
<keyword evidence="4 5" id="KW-0378">Hydrolase</keyword>
<gene>
    <name evidence="7" type="primary">vapC_1</name>
    <name evidence="5" type="synonym">vapC</name>
    <name evidence="7" type="ORF">BVI061214_00132</name>
</gene>
<dbReference type="Pfam" id="PF01850">
    <property type="entry name" value="PIN"/>
    <property type="match status" value="1"/>
</dbReference>
<feature type="binding site" evidence="5">
    <location>
        <position position="7"/>
    </location>
    <ligand>
        <name>Mg(2+)</name>
        <dbReference type="ChEBI" id="CHEBI:18420"/>
    </ligand>
</feature>
<dbReference type="AlphaFoldDB" id="A0A0N0BMP9"/>
<keyword evidence="7" id="KW-0255">Endonuclease</keyword>
<dbReference type="GO" id="GO:0004519">
    <property type="term" value="F:endonuclease activity"/>
    <property type="evidence" value="ECO:0007669"/>
    <property type="project" value="UniProtKB-KW"/>
</dbReference>
<feature type="binding site" evidence="5">
    <location>
        <position position="96"/>
    </location>
    <ligand>
        <name>Mg(2+)</name>
        <dbReference type="ChEBI" id="CHEBI:18420"/>
    </ligand>
</feature>
<comment type="cofactor">
    <cofactor evidence="5">
        <name>Mg(2+)</name>
        <dbReference type="ChEBI" id="CHEBI:18420"/>
    </cofactor>
</comment>
<keyword evidence="5" id="KW-0800">Toxin</keyword>
<evidence type="ECO:0000256" key="5">
    <source>
        <dbReference type="HAMAP-Rule" id="MF_00265"/>
    </source>
</evidence>